<dbReference type="GO" id="GO:0009968">
    <property type="term" value="P:negative regulation of signal transduction"/>
    <property type="evidence" value="ECO:0007669"/>
    <property type="project" value="UniProtKB-KW"/>
</dbReference>
<dbReference type="SUPFAM" id="SSF46785">
    <property type="entry name" value="Winged helix' DNA-binding domain"/>
    <property type="match status" value="1"/>
</dbReference>
<dbReference type="Pfam" id="PF18148">
    <property type="entry name" value="RGS_DHEX"/>
    <property type="match status" value="1"/>
</dbReference>
<dbReference type="FunFam" id="1.10.1240.60:FF:000001">
    <property type="entry name" value="Regulator of G-protein signaling 6"/>
    <property type="match status" value="1"/>
</dbReference>
<dbReference type="SUPFAM" id="SSF48670">
    <property type="entry name" value="Transducin (heterotrimeric G protein), gamma chain"/>
    <property type="match status" value="1"/>
</dbReference>
<dbReference type="CDD" id="cd04450">
    <property type="entry name" value="DEP_RGS7-like"/>
    <property type="match status" value="1"/>
</dbReference>
<evidence type="ECO:0000259" key="4">
    <source>
        <dbReference type="PROSITE" id="PS50132"/>
    </source>
</evidence>
<dbReference type="SMART" id="SM00224">
    <property type="entry name" value="GGL"/>
    <property type="match status" value="1"/>
</dbReference>
<dbReference type="EMBL" id="CP092624">
    <property type="protein sequence ID" value="UMM34529.1"/>
    <property type="molecule type" value="Genomic_DNA"/>
</dbReference>
<dbReference type="PROSITE" id="PS50132">
    <property type="entry name" value="RGS"/>
    <property type="match status" value="1"/>
</dbReference>
<dbReference type="InterPro" id="IPR016137">
    <property type="entry name" value="RGS"/>
</dbReference>
<dbReference type="Pfam" id="PF00610">
    <property type="entry name" value="DEP"/>
    <property type="match status" value="1"/>
</dbReference>
<dbReference type="SUPFAM" id="SSF48097">
    <property type="entry name" value="Regulator of G-protein signaling, RGS"/>
    <property type="match status" value="1"/>
</dbReference>
<evidence type="ECO:0000259" key="3">
    <source>
        <dbReference type="PROSITE" id="PS50058"/>
    </source>
</evidence>
<dbReference type="FunFam" id="1.10.10.10:FF:000162">
    <property type="entry name" value="Regulator of G-protein signaling 6"/>
    <property type="match status" value="1"/>
</dbReference>
<keyword evidence="1" id="KW-0734">Signal transduction inhibitor</keyword>
<feature type="compositionally biased region" description="Low complexity" evidence="2">
    <location>
        <begin position="274"/>
        <end position="310"/>
    </location>
</feature>
<dbReference type="Pfam" id="PF00631">
    <property type="entry name" value="G-gamma"/>
    <property type="match status" value="1"/>
</dbReference>
<evidence type="ECO:0000313" key="7">
    <source>
        <dbReference type="Proteomes" id="UP000829354"/>
    </source>
</evidence>
<evidence type="ECO:0000256" key="2">
    <source>
        <dbReference type="SAM" id="MobiDB-lite"/>
    </source>
</evidence>
<dbReference type="Pfam" id="PF00615">
    <property type="entry name" value="RGS"/>
    <property type="match status" value="1"/>
</dbReference>
<feature type="domain" description="RGS" evidence="4">
    <location>
        <begin position="420"/>
        <end position="536"/>
    </location>
</feature>
<dbReference type="InterPro" id="IPR047016">
    <property type="entry name" value="RGS6/7/9/11"/>
</dbReference>
<dbReference type="InterPro" id="IPR036390">
    <property type="entry name" value="WH_DNA-bd_sf"/>
</dbReference>
<dbReference type="PROSITE" id="PS50058">
    <property type="entry name" value="G_PROTEIN_GAMMA"/>
    <property type="match status" value="1"/>
</dbReference>
<accession>A0AAE9F3E9</accession>
<dbReference type="InterPro" id="IPR036284">
    <property type="entry name" value="GGL_sf"/>
</dbReference>
<evidence type="ECO:0000259" key="5">
    <source>
        <dbReference type="PROSITE" id="PS50186"/>
    </source>
</evidence>
<dbReference type="PRINTS" id="PR01301">
    <property type="entry name" value="RGSPROTEIN"/>
</dbReference>
<dbReference type="PANTHER" id="PTHR45746">
    <property type="entry name" value="LP21163P"/>
    <property type="match status" value="1"/>
</dbReference>
<dbReference type="GO" id="GO:0008277">
    <property type="term" value="P:regulation of G protein-coupled receptor signaling pathway"/>
    <property type="evidence" value="ECO:0007669"/>
    <property type="project" value="InterPro"/>
</dbReference>
<dbReference type="Proteomes" id="UP000829354">
    <property type="component" value="Chromosome V"/>
</dbReference>
<dbReference type="PANTHER" id="PTHR45746:SF6">
    <property type="entry name" value="LP21163P"/>
    <property type="match status" value="1"/>
</dbReference>
<dbReference type="InterPro" id="IPR036305">
    <property type="entry name" value="RGS_sf"/>
</dbReference>
<feature type="region of interest" description="Disordered" evidence="2">
    <location>
        <begin position="253"/>
        <end position="310"/>
    </location>
</feature>
<dbReference type="InterPro" id="IPR040759">
    <property type="entry name" value="RGS_DHEX"/>
</dbReference>
<evidence type="ECO:0000313" key="6">
    <source>
        <dbReference type="EMBL" id="UMM34529.1"/>
    </source>
</evidence>
<dbReference type="CDD" id="cd08705">
    <property type="entry name" value="RGS_R7-like"/>
    <property type="match status" value="1"/>
</dbReference>
<feature type="domain" description="DEP" evidence="5">
    <location>
        <begin position="37"/>
        <end position="112"/>
    </location>
</feature>
<organism evidence="6 7">
    <name type="scientific">Caenorhabditis briggsae</name>
    <dbReference type="NCBI Taxonomy" id="6238"/>
    <lineage>
        <taxon>Eukaryota</taxon>
        <taxon>Metazoa</taxon>
        <taxon>Ecdysozoa</taxon>
        <taxon>Nematoda</taxon>
        <taxon>Chromadorea</taxon>
        <taxon>Rhabditida</taxon>
        <taxon>Rhabditina</taxon>
        <taxon>Rhabditomorpha</taxon>
        <taxon>Rhabditoidea</taxon>
        <taxon>Rhabditidae</taxon>
        <taxon>Peloderinae</taxon>
        <taxon>Caenorhabditis</taxon>
    </lineage>
</organism>
<evidence type="ECO:0000256" key="1">
    <source>
        <dbReference type="ARBA" id="ARBA00022700"/>
    </source>
</evidence>
<dbReference type="PROSITE" id="PS50186">
    <property type="entry name" value="DEP"/>
    <property type="match status" value="1"/>
</dbReference>
<protein>
    <recommendedName>
        <fullName evidence="8">Protein CBR-EGL-10</fullName>
    </recommendedName>
</protein>
<proteinExistence type="predicted"/>
<dbReference type="Gene3D" id="1.10.167.10">
    <property type="entry name" value="Regulator of G-protein Signalling 4, domain 2"/>
    <property type="match status" value="1"/>
</dbReference>
<dbReference type="SMART" id="SM00315">
    <property type="entry name" value="RGS"/>
    <property type="match status" value="1"/>
</dbReference>
<feature type="domain" description="G protein gamma" evidence="3">
    <location>
        <begin position="336"/>
        <end position="389"/>
    </location>
</feature>
<sequence>MALPRLRVNASNEERLVHPNHMVYRKMEMLVNQMLDAEAGVPIKTVKSFLSKVPSVFTGQDLIGWIMKNLDMTDLSDALHLAHLIASHGYLFQIDDHVLTVKNDGTFYRFQTPYFWPSNCWDPENTDYAVYLCKRTMQNKAHLELEDFEAENLAKLQKMFSRKWEFVFMQAEAQYKVDKKRDRQERQILDSQERAFWDVHRPVPGCVNTTEVDFRKLSRSGRPKYSSGGHAALAASTSGIGCTQYSQSVAAAHASLPSTSNGSATSPRKNDQEPSTSSAAGGDSPSTSAATATTSAPSTSTPPVTSIASTSNAGSFRNNYYARPGLRRCTQVQDTLKLEICQLNSRLSKNVLRTSKVVENYLAYYEQRRVFDPLLTPPGSQADPFQSQPNPWINDTVDFWQHDKITGDIQTRRLKLWEDSFEELLADSLGRETLQKFLDKEYSGENLRFWWEVQKLRKCSSRMVPVMVTEIYNEFIDTNAATSPVNVDCKVMEVTEDNLKNPNRWSFDEAADHIYCLMKNDSYQRFLRSEIYRDLVSTSRKKTTFTSLIARKASRRIGSTISRNSAQSNKTLHASASLGSALSGHGSSTTTSSMFTTGGAASSQNLLLAPPQHHLYVPSPPLHQNNDRERVSDELEVVNQKGPKSFLTGNLPSFSNAVRTNLHVGQQGSSCSPTSNAPQ</sequence>
<dbReference type="InterPro" id="IPR044926">
    <property type="entry name" value="RGS_subdomain_2"/>
</dbReference>
<name>A0AAE9F3E9_CAEBR</name>
<dbReference type="GO" id="GO:0035556">
    <property type="term" value="P:intracellular signal transduction"/>
    <property type="evidence" value="ECO:0007669"/>
    <property type="project" value="InterPro"/>
</dbReference>
<feature type="compositionally biased region" description="Polar residues" evidence="2">
    <location>
        <begin position="256"/>
        <end position="267"/>
    </location>
</feature>
<keyword evidence="7" id="KW-1185">Reference proteome</keyword>
<dbReference type="InterPro" id="IPR036388">
    <property type="entry name" value="WH-like_DNA-bd_sf"/>
</dbReference>
<dbReference type="Gene3D" id="1.10.1240.60">
    <property type="match status" value="1"/>
</dbReference>
<dbReference type="AlphaFoldDB" id="A0AAE9F3E9"/>
<dbReference type="InterPro" id="IPR000591">
    <property type="entry name" value="DEP_dom"/>
</dbReference>
<dbReference type="SMART" id="SM01224">
    <property type="entry name" value="G_gamma"/>
    <property type="match status" value="1"/>
</dbReference>
<dbReference type="SMART" id="SM00049">
    <property type="entry name" value="DEP"/>
    <property type="match status" value="1"/>
</dbReference>
<dbReference type="FunFam" id="1.10.167.10:FF:000030">
    <property type="entry name" value="Regulator of G-protein signaling egl-10"/>
    <property type="match status" value="1"/>
</dbReference>
<dbReference type="InterPro" id="IPR034483">
    <property type="entry name" value="RGS_Egl-10"/>
</dbReference>
<dbReference type="GO" id="GO:0007186">
    <property type="term" value="P:G protein-coupled receptor signaling pathway"/>
    <property type="evidence" value="ECO:0007669"/>
    <property type="project" value="InterPro"/>
</dbReference>
<dbReference type="Gene3D" id="1.10.10.10">
    <property type="entry name" value="Winged helix-like DNA-binding domain superfamily/Winged helix DNA-binding domain"/>
    <property type="match status" value="1"/>
</dbReference>
<dbReference type="InterPro" id="IPR015898">
    <property type="entry name" value="G-protein_gamma-like_dom"/>
</dbReference>
<gene>
    <name evidence="6" type="ORF">L5515_007562</name>
</gene>
<dbReference type="CDD" id="cd00068">
    <property type="entry name" value="GGL"/>
    <property type="match status" value="1"/>
</dbReference>
<dbReference type="InterPro" id="IPR047017">
    <property type="entry name" value="RGS6/7/9/11_DHEX_sf"/>
</dbReference>
<evidence type="ECO:0008006" key="8">
    <source>
        <dbReference type="Google" id="ProtNLM"/>
    </source>
</evidence>
<reference evidence="6 7" key="1">
    <citation type="submission" date="2022-04" db="EMBL/GenBank/DDBJ databases">
        <title>Chromosome-level reference genomes for two strains of Caenorhabditis briggsae: an improved platform for comparative genomics.</title>
        <authorList>
            <person name="Stevens L."/>
            <person name="Andersen E."/>
        </authorList>
    </citation>
    <scope>NUCLEOTIDE SEQUENCE [LARGE SCALE GENOMIC DNA]</scope>
    <source>
        <strain evidence="6">VX34</strain>
        <tissue evidence="6">Whole-organism</tissue>
    </source>
</reference>